<dbReference type="PANTHER" id="PTHR43823">
    <property type="entry name" value="SPORULATION PROTEIN YKVU"/>
    <property type="match status" value="1"/>
</dbReference>
<dbReference type="InterPro" id="IPR048279">
    <property type="entry name" value="MdtK-like"/>
</dbReference>
<dbReference type="Proteomes" id="UP000474296">
    <property type="component" value="Unassembled WGS sequence"/>
</dbReference>
<feature type="transmembrane region" description="Helical" evidence="10">
    <location>
        <begin position="95"/>
        <end position="117"/>
    </location>
</feature>
<evidence type="ECO:0000256" key="5">
    <source>
        <dbReference type="ARBA" id="ARBA00022475"/>
    </source>
</evidence>
<dbReference type="GO" id="GO:0015297">
    <property type="term" value="F:antiporter activity"/>
    <property type="evidence" value="ECO:0007669"/>
    <property type="project" value="InterPro"/>
</dbReference>
<dbReference type="EMBL" id="JAABOQ010000009">
    <property type="protein sequence ID" value="NER19035.1"/>
    <property type="molecule type" value="Genomic_DNA"/>
</dbReference>
<feature type="transmembrane region" description="Helical" evidence="10">
    <location>
        <begin position="427"/>
        <end position="448"/>
    </location>
</feature>
<proteinExistence type="inferred from homology"/>
<sequence length="468" mass="50573">MAGTSSTELGTASISKLLIKQAVPASIGILVMSLNIIVDTIFMGRWIGPLAISAIAVVLPFTFFIGAIGLSIGIGGSSVLSRALGAGDNDKALRVFGNMTTLTFLIAGSLAIGGLIFQDQLIGFFGADDSFRDMALVYYRILLYGIVMLALMMMGNNIIRAEGKPKFAMIAMIIPSVGNILMDYLLINVLDLGMQGAAWATFISYASSFSFMVWFFAFKSELRLNVEWLKLKGKIVREIAGLSSVTLARQATISVLTILLNNVLISVGDALDIAAYGIVSRMLMFALFPVIGVTQGFMPIVGYNYGAEKYGRVRETINTSIKYAGALALIIFALIMLFPEGIISVFISNKEGLDAQTIADNNEILKRTPAALRWVFLATPIIVVQLIGGAYFQSIGKAIPALLLSLTKQGFFLIPLILILPQFMGVLGVWVSFPIADVLSTLVTGYFLNREVRRKLIPSAEENTEAIV</sequence>
<evidence type="ECO:0000256" key="2">
    <source>
        <dbReference type="ARBA" id="ARBA00008417"/>
    </source>
</evidence>
<keyword evidence="5" id="KW-1003">Cell membrane</keyword>
<evidence type="ECO:0000256" key="3">
    <source>
        <dbReference type="ARBA" id="ARBA00022106"/>
    </source>
</evidence>
<evidence type="ECO:0000313" key="12">
    <source>
        <dbReference type="Proteomes" id="UP000474296"/>
    </source>
</evidence>
<evidence type="ECO:0000256" key="9">
    <source>
        <dbReference type="ARBA" id="ARBA00023251"/>
    </source>
</evidence>
<feature type="transmembrane region" description="Helical" evidence="10">
    <location>
        <begin position="273"/>
        <end position="302"/>
    </location>
</feature>
<keyword evidence="6 10" id="KW-0812">Transmembrane</keyword>
<dbReference type="InterPro" id="IPR045070">
    <property type="entry name" value="MATE_MepA-like"/>
</dbReference>
<keyword evidence="12" id="KW-1185">Reference proteome</keyword>
<keyword evidence="4" id="KW-0813">Transport</keyword>
<comment type="caution">
    <text evidence="11">The sequence shown here is derived from an EMBL/GenBank/DDBJ whole genome shotgun (WGS) entry which is preliminary data.</text>
</comment>
<evidence type="ECO:0000256" key="8">
    <source>
        <dbReference type="ARBA" id="ARBA00023136"/>
    </source>
</evidence>
<dbReference type="RefSeq" id="WP_164033723.1">
    <property type="nucleotide sequence ID" value="NZ_JAABOQ010000009.1"/>
</dbReference>
<accession>A0A6M0CM73</accession>
<feature type="transmembrane region" description="Helical" evidence="10">
    <location>
        <begin position="399"/>
        <end position="421"/>
    </location>
</feature>
<evidence type="ECO:0000256" key="10">
    <source>
        <dbReference type="SAM" id="Phobius"/>
    </source>
</evidence>
<organism evidence="11 12">
    <name type="scientific">Spongiivirga citrea</name>
    <dbReference type="NCBI Taxonomy" id="1481457"/>
    <lineage>
        <taxon>Bacteria</taxon>
        <taxon>Pseudomonadati</taxon>
        <taxon>Bacteroidota</taxon>
        <taxon>Flavobacteriia</taxon>
        <taxon>Flavobacteriales</taxon>
        <taxon>Flavobacteriaceae</taxon>
        <taxon>Spongiivirga</taxon>
    </lineage>
</organism>
<feature type="transmembrane region" description="Helical" evidence="10">
    <location>
        <begin position="167"/>
        <end position="187"/>
    </location>
</feature>
<evidence type="ECO:0000313" key="11">
    <source>
        <dbReference type="EMBL" id="NER19035.1"/>
    </source>
</evidence>
<comment type="similarity">
    <text evidence="2">Belongs to the multi antimicrobial extrusion (MATE) (TC 2.A.66.1) family. MepA subfamily.</text>
</comment>
<dbReference type="AlphaFoldDB" id="A0A6M0CM73"/>
<protein>
    <recommendedName>
        <fullName evidence="3">Multidrug export protein MepA</fullName>
    </recommendedName>
</protein>
<evidence type="ECO:0000256" key="1">
    <source>
        <dbReference type="ARBA" id="ARBA00004651"/>
    </source>
</evidence>
<feature type="transmembrane region" description="Helical" evidence="10">
    <location>
        <begin position="50"/>
        <end position="74"/>
    </location>
</feature>
<gene>
    <name evidence="11" type="ORF">GWK10_17605</name>
</gene>
<dbReference type="GO" id="GO:0005886">
    <property type="term" value="C:plasma membrane"/>
    <property type="evidence" value="ECO:0007669"/>
    <property type="project" value="UniProtKB-SubCell"/>
</dbReference>
<comment type="subcellular location">
    <subcellularLocation>
        <location evidence="1">Cell membrane</location>
        <topology evidence="1">Multi-pass membrane protein</topology>
    </subcellularLocation>
</comment>
<dbReference type="GO" id="GO:0042910">
    <property type="term" value="F:xenobiotic transmembrane transporter activity"/>
    <property type="evidence" value="ECO:0007669"/>
    <property type="project" value="InterPro"/>
</dbReference>
<feature type="transmembrane region" description="Helical" evidence="10">
    <location>
        <begin position="371"/>
        <end position="392"/>
    </location>
</feature>
<feature type="transmembrane region" description="Helical" evidence="10">
    <location>
        <begin position="22"/>
        <end position="44"/>
    </location>
</feature>
<dbReference type="InterPro" id="IPR051327">
    <property type="entry name" value="MATE_MepA_subfamily"/>
</dbReference>
<evidence type="ECO:0000256" key="7">
    <source>
        <dbReference type="ARBA" id="ARBA00022989"/>
    </source>
</evidence>
<dbReference type="Pfam" id="PF01554">
    <property type="entry name" value="MatE"/>
    <property type="match status" value="2"/>
</dbReference>
<name>A0A6M0CM73_9FLAO</name>
<feature type="transmembrane region" description="Helical" evidence="10">
    <location>
        <begin position="323"/>
        <end position="347"/>
    </location>
</feature>
<dbReference type="CDD" id="cd13143">
    <property type="entry name" value="MATE_MepA_like"/>
    <property type="match status" value="1"/>
</dbReference>
<evidence type="ECO:0000256" key="4">
    <source>
        <dbReference type="ARBA" id="ARBA00022448"/>
    </source>
</evidence>
<dbReference type="PANTHER" id="PTHR43823:SF3">
    <property type="entry name" value="MULTIDRUG EXPORT PROTEIN MEPA"/>
    <property type="match status" value="1"/>
</dbReference>
<dbReference type="NCBIfam" id="TIGR00797">
    <property type="entry name" value="matE"/>
    <property type="match status" value="1"/>
</dbReference>
<evidence type="ECO:0000256" key="6">
    <source>
        <dbReference type="ARBA" id="ARBA00022692"/>
    </source>
</evidence>
<keyword evidence="8 10" id="KW-0472">Membrane</keyword>
<dbReference type="GO" id="GO:0046677">
    <property type="term" value="P:response to antibiotic"/>
    <property type="evidence" value="ECO:0007669"/>
    <property type="project" value="UniProtKB-KW"/>
</dbReference>
<keyword evidence="7 10" id="KW-1133">Transmembrane helix</keyword>
<keyword evidence="9" id="KW-0046">Antibiotic resistance</keyword>
<reference evidence="11 12" key="1">
    <citation type="submission" date="2020-01" db="EMBL/GenBank/DDBJ databases">
        <title>Spongiivirga citrea KCTC 32990T.</title>
        <authorList>
            <person name="Wang G."/>
        </authorList>
    </citation>
    <scope>NUCLEOTIDE SEQUENCE [LARGE SCALE GENOMIC DNA]</scope>
    <source>
        <strain evidence="11 12">KCTC 32990</strain>
    </source>
</reference>
<dbReference type="InterPro" id="IPR002528">
    <property type="entry name" value="MATE_fam"/>
</dbReference>
<feature type="transmembrane region" description="Helical" evidence="10">
    <location>
        <begin position="239"/>
        <end position="261"/>
    </location>
</feature>
<dbReference type="PIRSF" id="PIRSF006603">
    <property type="entry name" value="DinF"/>
    <property type="match status" value="1"/>
</dbReference>
<feature type="transmembrane region" description="Helical" evidence="10">
    <location>
        <begin position="137"/>
        <end position="155"/>
    </location>
</feature>
<feature type="transmembrane region" description="Helical" evidence="10">
    <location>
        <begin position="199"/>
        <end position="218"/>
    </location>
</feature>